<evidence type="ECO:0000313" key="2">
    <source>
        <dbReference type="EMBL" id="EGZ26981.1"/>
    </source>
</evidence>
<dbReference type="RefSeq" id="XP_009514256.1">
    <property type="nucleotide sequence ID" value="XM_009515961.1"/>
</dbReference>
<proteinExistence type="predicted"/>
<dbReference type="OMA" id="PTMENIC"/>
<gene>
    <name evidence="2" type="ORF">PHYSODRAFT_308503</name>
</gene>
<reference evidence="2 3" key="1">
    <citation type="journal article" date="2006" name="Science">
        <title>Phytophthora genome sequences uncover evolutionary origins and mechanisms of pathogenesis.</title>
        <authorList>
            <person name="Tyler B.M."/>
            <person name="Tripathy S."/>
            <person name="Zhang X."/>
            <person name="Dehal P."/>
            <person name="Jiang R.H."/>
            <person name="Aerts A."/>
            <person name="Arredondo F.D."/>
            <person name="Baxter L."/>
            <person name="Bensasson D."/>
            <person name="Beynon J.L."/>
            <person name="Chapman J."/>
            <person name="Damasceno C.M."/>
            <person name="Dorrance A.E."/>
            <person name="Dou D."/>
            <person name="Dickerman A.W."/>
            <person name="Dubchak I.L."/>
            <person name="Garbelotto M."/>
            <person name="Gijzen M."/>
            <person name="Gordon S.G."/>
            <person name="Govers F."/>
            <person name="Grunwald N.J."/>
            <person name="Huang W."/>
            <person name="Ivors K.L."/>
            <person name="Jones R.W."/>
            <person name="Kamoun S."/>
            <person name="Krampis K."/>
            <person name="Lamour K.H."/>
            <person name="Lee M.K."/>
            <person name="McDonald W.H."/>
            <person name="Medina M."/>
            <person name="Meijer H.J."/>
            <person name="Nordberg E.K."/>
            <person name="Maclean D.J."/>
            <person name="Ospina-Giraldo M.D."/>
            <person name="Morris P.F."/>
            <person name="Phuntumart V."/>
            <person name="Putnam N.H."/>
            <person name="Rash S."/>
            <person name="Rose J.K."/>
            <person name="Sakihama Y."/>
            <person name="Salamov A.A."/>
            <person name="Savidor A."/>
            <person name="Scheuring C.F."/>
            <person name="Smith B.M."/>
            <person name="Sobral B.W."/>
            <person name="Terry A."/>
            <person name="Torto-Alalibo T.A."/>
            <person name="Win J."/>
            <person name="Xu Z."/>
            <person name="Zhang H."/>
            <person name="Grigoriev I.V."/>
            <person name="Rokhsar D.S."/>
            <person name="Boore J.L."/>
        </authorList>
    </citation>
    <scope>NUCLEOTIDE SEQUENCE [LARGE SCALE GENOMIC DNA]</scope>
    <source>
        <strain evidence="2 3">P6497</strain>
    </source>
</reference>
<sequence>MARLSATASTATTRARWLLQEDLLAGYPSASIAQVVVNGSVPDGSYLFGDNLLLHLACRLQKGGGGGDPTMENICLPCFLVDICGSLLSVYGIVNTSDEDVLCEPLVTSFPLVFFDNERRWRAGVRRNQASAPAIDLDRLSFPHKDSVEIDGKVLSFQYVEAVQRFVFTAKCSDGKEVIVKFAKRYGKNVHEYCTRAGFAPALLFCEPLAGGWVAVVMEYLVLSMAVANTASVRKQLLGIKSTLKTVSFVHGDLRENNVMWDSSNKRVVLIDFDWSGRDGVGKYPPFMNPDIVWPPEAETGKPLRIAHDAY</sequence>
<dbReference type="InterPro" id="IPR002575">
    <property type="entry name" value="Aminoglycoside_PTrfase"/>
</dbReference>
<evidence type="ECO:0000313" key="3">
    <source>
        <dbReference type="Proteomes" id="UP000002640"/>
    </source>
</evidence>
<feature type="domain" description="Aminoglycoside phosphotransferase" evidence="1">
    <location>
        <begin position="247"/>
        <end position="274"/>
    </location>
</feature>
<name>G4YFJ6_PHYSP</name>
<protein>
    <recommendedName>
        <fullName evidence="1">Aminoglycoside phosphotransferase domain-containing protein</fullName>
    </recommendedName>
</protein>
<accession>G4YFJ6</accession>
<dbReference type="GeneID" id="20643042"/>
<dbReference type="SUPFAM" id="SSF56112">
    <property type="entry name" value="Protein kinase-like (PK-like)"/>
    <property type="match status" value="1"/>
</dbReference>
<dbReference type="Pfam" id="PF01636">
    <property type="entry name" value="APH"/>
    <property type="match status" value="1"/>
</dbReference>
<dbReference type="InterPro" id="IPR011009">
    <property type="entry name" value="Kinase-like_dom_sf"/>
</dbReference>
<dbReference type="Gene3D" id="1.10.510.10">
    <property type="entry name" value="Transferase(Phosphotransferase) domain 1"/>
    <property type="match status" value="1"/>
</dbReference>
<organism evidence="2 3">
    <name type="scientific">Phytophthora sojae (strain P6497)</name>
    <name type="common">Soybean stem and root rot agent</name>
    <name type="synonym">Phytophthora megasperma f. sp. glycines</name>
    <dbReference type="NCBI Taxonomy" id="1094619"/>
    <lineage>
        <taxon>Eukaryota</taxon>
        <taxon>Sar</taxon>
        <taxon>Stramenopiles</taxon>
        <taxon>Oomycota</taxon>
        <taxon>Peronosporomycetes</taxon>
        <taxon>Peronosporales</taxon>
        <taxon>Peronosporaceae</taxon>
        <taxon>Phytophthora</taxon>
    </lineage>
</organism>
<dbReference type="InParanoid" id="G4YFJ6"/>
<dbReference type="EMBL" id="JH159151">
    <property type="protein sequence ID" value="EGZ26981.1"/>
    <property type="molecule type" value="Genomic_DNA"/>
</dbReference>
<dbReference type="AlphaFoldDB" id="G4YFJ6"/>
<dbReference type="SMR" id="G4YFJ6"/>
<keyword evidence="3" id="KW-1185">Reference proteome</keyword>
<dbReference type="KEGG" id="psoj:PHYSODRAFT_308503"/>
<evidence type="ECO:0000259" key="1">
    <source>
        <dbReference type="Pfam" id="PF01636"/>
    </source>
</evidence>
<dbReference type="Proteomes" id="UP000002640">
    <property type="component" value="Unassembled WGS sequence"/>
</dbReference>